<dbReference type="PANTHER" id="PTHR18934">
    <property type="entry name" value="ATP-DEPENDENT RNA HELICASE"/>
    <property type="match status" value="1"/>
</dbReference>
<dbReference type="SMART" id="SM00487">
    <property type="entry name" value="DEXDc"/>
    <property type="match status" value="1"/>
</dbReference>
<dbReference type="Pfam" id="PF07717">
    <property type="entry name" value="OB_NTP_bind"/>
    <property type="match status" value="1"/>
</dbReference>
<dbReference type="GO" id="GO:0003724">
    <property type="term" value="F:RNA helicase activity"/>
    <property type="evidence" value="ECO:0007669"/>
    <property type="project" value="UniProtKB-EC"/>
</dbReference>
<dbReference type="Pfam" id="PF00271">
    <property type="entry name" value="Helicase_C"/>
    <property type="match status" value="1"/>
</dbReference>
<dbReference type="PANTHER" id="PTHR18934:SF109">
    <property type="entry name" value="ATP-DEPENDENT RNA HELICASE DHX15 HOMOLOG"/>
    <property type="match status" value="1"/>
</dbReference>
<dbReference type="SMART" id="SM00847">
    <property type="entry name" value="HA2"/>
    <property type="match status" value="1"/>
</dbReference>
<feature type="domain" description="Helicase C-terminal" evidence="11">
    <location>
        <begin position="263"/>
        <end position="440"/>
    </location>
</feature>
<dbReference type="EMBL" id="JAKMXF010000320">
    <property type="protein sequence ID" value="KAI6649526.1"/>
    <property type="molecule type" value="Genomic_DNA"/>
</dbReference>
<dbReference type="GO" id="GO:0005681">
    <property type="term" value="C:spliceosomal complex"/>
    <property type="evidence" value="ECO:0007669"/>
    <property type="project" value="TreeGrafter"/>
</dbReference>
<dbReference type="Gene3D" id="1.20.120.1080">
    <property type="match status" value="1"/>
</dbReference>
<dbReference type="EC" id="3.6.4.13" evidence="1"/>
<reference evidence="12 13" key="1">
    <citation type="journal article" date="2023" name="BMC Biol.">
        <title>The compact genome of the sponge Oopsacas minuta (Hexactinellida) is lacking key metazoan core genes.</title>
        <authorList>
            <person name="Santini S."/>
            <person name="Schenkelaars Q."/>
            <person name="Jourda C."/>
            <person name="Duchesne M."/>
            <person name="Belahbib H."/>
            <person name="Rocher C."/>
            <person name="Selva M."/>
            <person name="Riesgo A."/>
            <person name="Vervoort M."/>
            <person name="Leys S.P."/>
            <person name="Kodjabachian L."/>
            <person name="Le Bivic A."/>
            <person name="Borchiellini C."/>
            <person name="Claverie J.M."/>
            <person name="Renard E."/>
        </authorList>
    </citation>
    <scope>NUCLEOTIDE SEQUENCE [LARGE SCALE GENOMIC DNA]</scope>
    <source>
        <strain evidence="12">SPO-2</strain>
    </source>
</reference>
<dbReference type="AlphaFoldDB" id="A0AAV7JM49"/>
<dbReference type="FunFam" id="3.40.50.300:FF:000615">
    <property type="entry name" value="pre-mRNA-splicing factor ATP-dependent RNA helicase DEAH7"/>
    <property type="match status" value="1"/>
</dbReference>
<keyword evidence="6" id="KW-0067">ATP-binding</keyword>
<dbReference type="InterPro" id="IPR007502">
    <property type="entry name" value="Helicase-assoc_dom"/>
</dbReference>
<feature type="region of interest" description="Disordered" evidence="9">
    <location>
        <begin position="1"/>
        <end position="20"/>
    </location>
</feature>
<keyword evidence="4" id="KW-0378">Hydrolase</keyword>
<evidence type="ECO:0000313" key="12">
    <source>
        <dbReference type="EMBL" id="KAI6649526.1"/>
    </source>
</evidence>
<dbReference type="GO" id="GO:0008380">
    <property type="term" value="P:RNA splicing"/>
    <property type="evidence" value="ECO:0007669"/>
    <property type="project" value="UniProtKB-KW"/>
</dbReference>
<name>A0AAV7JM49_9METZ</name>
<evidence type="ECO:0000256" key="2">
    <source>
        <dbReference type="ARBA" id="ARBA00022664"/>
    </source>
</evidence>
<keyword evidence="3" id="KW-0547">Nucleotide-binding</keyword>
<dbReference type="InterPro" id="IPR011709">
    <property type="entry name" value="DEAD-box_helicase_OB_fold"/>
</dbReference>
<dbReference type="InterPro" id="IPR001650">
    <property type="entry name" value="Helicase_C-like"/>
</dbReference>
<comment type="caution">
    <text evidence="12">The sequence shown here is derived from an EMBL/GenBank/DDBJ whole genome shotgun (WGS) entry which is preliminary data.</text>
</comment>
<dbReference type="Pfam" id="PF00270">
    <property type="entry name" value="DEAD"/>
    <property type="match status" value="1"/>
</dbReference>
<comment type="catalytic activity">
    <reaction evidence="8">
        <text>ATP + H2O = ADP + phosphate + H(+)</text>
        <dbReference type="Rhea" id="RHEA:13065"/>
        <dbReference type="ChEBI" id="CHEBI:15377"/>
        <dbReference type="ChEBI" id="CHEBI:15378"/>
        <dbReference type="ChEBI" id="CHEBI:30616"/>
        <dbReference type="ChEBI" id="CHEBI:43474"/>
        <dbReference type="ChEBI" id="CHEBI:456216"/>
        <dbReference type="EC" id="3.6.4.13"/>
    </reaction>
</comment>
<dbReference type="GO" id="GO:0003723">
    <property type="term" value="F:RNA binding"/>
    <property type="evidence" value="ECO:0007669"/>
    <property type="project" value="TreeGrafter"/>
</dbReference>
<proteinExistence type="predicted"/>
<dbReference type="InterPro" id="IPR014001">
    <property type="entry name" value="Helicase_ATP-bd"/>
</dbReference>
<evidence type="ECO:0000256" key="7">
    <source>
        <dbReference type="ARBA" id="ARBA00023187"/>
    </source>
</evidence>
<evidence type="ECO:0000256" key="5">
    <source>
        <dbReference type="ARBA" id="ARBA00022806"/>
    </source>
</evidence>
<evidence type="ECO:0000259" key="10">
    <source>
        <dbReference type="PROSITE" id="PS51192"/>
    </source>
</evidence>
<evidence type="ECO:0000256" key="6">
    <source>
        <dbReference type="ARBA" id="ARBA00022840"/>
    </source>
</evidence>
<evidence type="ECO:0000256" key="8">
    <source>
        <dbReference type="ARBA" id="ARBA00047984"/>
    </source>
</evidence>
<dbReference type="CDD" id="cd18791">
    <property type="entry name" value="SF2_C_RHA"/>
    <property type="match status" value="1"/>
</dbReference>
<dbReference type="GO" id="GO:0006397">
    <property type="term" value="P:mRNA processing"/>
    <property type="evidence" value="ECO:0007669"/>
    <property type="project" value="UniProtKB-KW"/>
</dbReference>
<protein>
    <recommendedName>
        <fullName evidence="1">RNA helicase</fullName>
        <ecNumber evidence="1">3.6.4.13</ecNumber>
    </recommendedName>
</protein>
<evidence type="ECO:0000256" key="3">
    <source>
        <dbReference type="ARBA" id="ARBA00022741"/>
    </source>
</evidence>
<organism evidence="12 13">
    <name type="scientific">Oopsacas minuta</name>
    <dbReference type="NCBI Taxonomy" id="111878"/>
    <lineage>
        <taxon>Eukaryota</taxon>
        <taxon>Metazoa</taxon>
        <taxon>Porifera</taxon>
        <taxon>Hexactinellida</taxon>
        <taxon>Hexasterophora</taxon>
        <taxon>Lyssacinosida</taxon>
        <taxon>Leucopsacidae</taxon>
        <taxon>Oopsacas</taxon>
    </lineage>
</organism>
<sequence length="732" mass="82806">MARSSFYSDSSDEDNYDPRHSCMPTTSYKLYDYSSPQLKRSANYYKLLSRRKSLPIWQYKDPIIKLIKNTQVLLFDGETGSGKSTQIPQWCLEINKTIRVVCVQPRRIAAISLAQRVAQEMDVYLGEEVGYAVRFDHYAGPKTALTYVTDGILLRHAMTDNRLSSYDVIILDEVHERRLISDILLGVVKDVLLSRPDVRVIIMSATLNIKQFCEFFDDCPHMHIPGKTYPIDIIYSPKVLPRAMFNNFDKKRFPPYVFDAINVILEICLAQKTEGDILVFVTGRDEIDFICQYIEFTRVDYMDSMLGIEVIPLYADLPYSRQQRIFTPSPKSAFGHLARKCIVSTNIAESAITIEGIGFIVDTGKVKLSSLVENHVKSLLPVDISQSSADQRAGRAGRTQPGKCYRLYSESSFLKLARHTVPEILRIELTSTILNLKTMGIELTRFELIDQPSLESINLALSNLKQLGAINSQGDVTVVGKQMSKFPLEADIARMLIASQKYNCQQDIITLAAVLSGDRPGGVFLIEKDDRVRADQAKASLSHPSGDHLTYINVYNKFRASYDQLEWCRDNYVNYQLMLDASHIRQQITQTMLDLYLMRINSKYSSSVMDNTDNILKAVLSGVPGNIAMCDKAFHYKGLRKQGYTIFNDGIKVTLHPSSTLDAKSSSYSVVCYNTCIQTNPKSYFICVVSNIQGEWLQTSSSGRIELITDVPTSPKIEKLYISRYANFSKKS</sequence>
<feature type="domain" description="Helicase ATP-binding" evidence="10">
    <location>
        <begin position="64"/>
        <end position="225"/>
    </location>
</feature>
<dbReference type="Pfam" id="PF04408">
    <property type="entry name" value="WHD_HA2"/>
    <property type="match status" value="1"/>
</dbReference>
<dbReference type="InterPro" id="IPR011545">
    <property type="entry name" value="DEAD/DEAH_box_helicase_dom"/>
</dbReference>
<dbReference type="PROSITE" id="PS51192">
    <property type="entry name" value="HELICASE_ATP_BIND_1"/>
    <property type="match status" value="1"/>
</dbReference>
<keyword evidence="2" id="KW-0507">mRNA processing</keyword>
<evidence type="ECO:0000256" key="1">
    <source>
        <dbReference type="ARBA" id="ARBA00012552"/>
    </source>
</evidence>
<accession>A0AAV7JM49</accession>
<keyword evidence="13" id="KW-1185">Reference proteome</keyword>
<dbReference type="Pfam" id="PF21010">
    <property type="entry name" value="HA2_C"/>
    <property type="match status" value="1"/>
</dbReference>
<evidence type="ECO:0000256" key="4">
    <source>
        <dbReference type="ARBA" id="ARBA00022801"/>
    </source>
</evidence>
<evidence type="ECO:0000256" key="9">
    <source>
        <dbReference type="SAM" id="MobiDB-lite"/>
    </source>
</evidence>
<dbReference type="GO" id="GO:0005524">
    <property type="term" value="F:ATP binding"/>
    <property type="evidence" value="ECO:0007669"/>
    <property type="project" value="UniProtKB-KW"/>
</dbReference>
<evidence type="ECO:0000313" key="13">
    <source>
        <dbReference type="Proteomes" id="UP001165289"/>
    </source>
</evidence>
<dbReference type="InterPro" id="IPR048333">
    <property type="entry name" value="HA2_WH"/>
</dbReference>
<dbReference type="Proteomes" id="UP001165289">
    <property type="component" value="Unassembled WGS sequence"/>
</dbReference>
<dbReference type="SUPFAM" id="SSF52540">
    <property type="entry name" value="P-loop containing nucleoside triphosphate hydrolases"/>
    <property type="match status" value="1"/>
</dbReference>
<dbReference type="PROSITE" id="PS51194">
    <property type="entry name" value="HELICASE_CTER"/>
    <property type="match status" value="1"/>
</dbReference>
<dbReference type="InterPro" id="IPR027417">
    <property type="entry name" value="P-loop_NTPase"/>
</dbReference>
<keyword evidence="5 12" id="KW-0347">Helicase</keyword>
<dbReference type="Gene3D" id="3.40.50.300">
    <property type="entry name" value="P-loop containing nucleotide triphosphate hydrolases"/>
    <property type="match status" value="2"/>
</dbReference>
<dbReference type="SMART" id="SM00490">
    <property type="entry name" value="HELICc"/>
    <property type="match status" value="1"/>
</dbReference>
<keyword evidence="7" id="KW-0508">mRNA splicing</keyword>
<gene>
    <name evidence="12" type="ORF">LOD99_6692</name>
</gene>
<dbReference type="GO" id="GO:0016787">
    <property type="term" value="F:hydrolase activity"/>
    <property type="evidence" value="ECO:0007669"/>
    <property type="project" value="UniProtKB-KW"/>
</dbReference>
<evidence type="ECO:0000259" key="11">
    <source>
        <dbReference type="PROSITE" id="PS51194"/>
    </source>
</evidence>